<dbReference type="AlphaFoldDB" id="A0A382Y8H7"/>
<feature type="non-terminal residue" evidence="1">
    <location>
        <position position="79"/>
    </location>
</feature>
<name>A0A382Y8H7_9ZZZZ</name>
<sequence length="79" mass="9067">MLIHLKNKDKLIVDDFKFRCCIGKSGTKKSKIEGDNSTPKGIFTLGTLYYRKDRVKKPVTNLKTKIIKSNLGWCNDPKH</sequence>
<organism evidence="1">
    <name type="scientific">marine metagenome</name>
    <dbReference type="NCBI Taxonomy" id="408172"/>
    <lineage>
        <taxon>unclassified sequences</taxon>
        <taxon>metagenomes</taxon>
        <taxon>ecological metagenomes</taxon>
    </lineage>
</organism>
<gene>
    <name evidence="1" type="ORF">METZ01_LOCUS432501</name>
</gene>
<accession>A0A382Y8H7</accession>
<dbReference type="EMBL" id="UINC01173836">
    <property type="protein sequence ID" value="SVD79647.1"/>
    <property type="molecule type" value="Genomic_DNA"/>
</dbReference>
<protein>
    <submittedName>
        <fullName evidence="1">Uncharacterized protein</fullName>
    </submittedName>
</protein>
<proteinExistence type="predicted"/>
<evidence type="ECO:0000313" key="1">
    <source>
        <dbReference type="EMBL" id="SVD79647.1"/>
    </source>
</evidence>
<reference evidence="1" key="1">
    <citation type="submission" date="2018-05" db="EMBL/GenBank/DDBJ databases">
        <authorList>
            <person name="Lanie J.A."/>
            <person name="Ng W.-L."/>
            <person name="Kazmierczak K.M."/>
            <person name="Andrzejewski T.M."/>
            <person name="Davidsen T.M."/>
            <person name="Wayne K.J."/>
            <person name="Tettelin H."/>
            <person name="Glass J.I."/>
            <person name="Rusch D."/>
            <person name="Podicherti R."/>
            <person name="Tsui H.-C.T."/>
            <person name="Winkler M.E."/>
        </authorList>
    </citation>
    <scope>NUCLEOTIDE SEQUENCE</scope>
</reference>